<dbReference type="Proteomes" id="UP000233524">
    <property type="component" value="Unassembled WGS sequence"/>
</dbReference>
<dbReference type="GO" id="GO:0016846">
    <property type="term" value="F:carbon-sulfur lyase activity"/>
    <property type="evidence" value="ECO:0007669"/>
    <property type="project" value="InterPro"/>
</dbReference>
<comment type="caution">
    <text evidence="6">The sequence shown here is derived from an EMBL/GenBank/DDBJ whole genome shotgun (WGS) entry which is preliminary data.</text>
</comment>
<dbReference type="PANTHER" id="PTHR33337:SF40">
    <property type="entry name" value="CENP-V_GFA DOMAIN-CONTAINING PROTEIN-RELATED"/>
    <property type="match status" value="1"/>
</dbReference>
<dbReference type="GO" id="GO:0046872">
    <property type="term" value="F:metal ion binding"/>
    <property type="evidence" value="ECO:0007669"/>
    <property type="project" value="UniProtKB-KW"/>
</dbReference>
<dbReference type="VEuPathDB" id="FungiDB:jhhlp_000714"/>
<proteinExistence type="inferred from homology"/>
<dbReference type="PANTHER" id="PTHR33337">
    <property type="entry name" value="GFA DOMAIN-CONTAINING PROTEIN"/>
    <property type="match status" value="1"/>
</dbReference>
<dbReference type="OrthoDB" id="2212170at2759"/>
<keyword evidence="7" id="KW-1185">Reference proteome</keyword>
<organism evidence="6 7">
    <name type="scientific">Lomentospora prolificans</name>
    <dbReference type="NCBI Taxonomy" id="41688"/>
    <lineage>
        <taxon>Eukaryota</taxon>
        <taxon>Fungi</taxon>
        <taxon>Dikarya</taxon>
        <taxon>Ascomycota</taxon>
        <taxon>Pezizomycotina</taxon>
        <taxon>Sordariomycetes</taxon>
        <taxon>Hypocreomycetidae</taxon>
        <taxon>Microascales</taxon>
        <taxon>Microascaceae</taxon>
        <taxon>Lomentospora</taxon>
    </lineage>
</organism>
<dbReference type="EMBL" id="NLAX01000003">
    <property type="protein sequence ID" value="PKS12507.1"/>
    <property type="molecule type" value="Genomic_DNA"/>
</dbReference>
<evidence type="ECO:0000313" key="7">
    <source>
        <dbReference type="Proteomes" id="UP000233524"/>
    </source>
</evidence>
<dbReference type="Gene3D" id="3.90.1590.10">
    <property type="entry name" value="glutathione-dependent formaldehyde- activating enzyme (gfa)"/>
    <property type="match status" value="1"/>
</dbReference>
<dbReference type="InterPro" id="IPR006913">
    <property type="entry name" value="CENP-V/GFA"/>
</dbReference>
<sequence length="109" mass="11348">MPAPYSGKCLCGGVRLTVKSEPVTVLSCFCVHCSKGAGGCNQLIAKFATKDVDITAEPGQISEYTFTDTSSGSPKEKAFCKTCGVPLWTVPASAKGVNLLVRTSLLESG</sequence>
<evidence type="ECO:0000256" key="1">
    <source>
        <dbReference type="ARBA" id="ARBA00005495"/>
    </source>
</evidence>
<feature type="domain" description="CENP-V/GFA" evidence="5">
    <location>
        <begin position="5"/>
        <end position="109"/>
    </location>
</feature>
<keyword evidence="3" id="KW-0862">Zinc</keyword>
<dbReference type="Pfam" id="PF04828">
    <property type="entry name" value="GFA"/>
    <property type="match status" value="1"/>
</dbReference>
<accession>A0A2N3NJ85</accession>
<name>A0A2N3NJ85_9PEZI</name>
<dbReference type="PROSITE" id="PS51891">
    <property type="entry name" value="CENP_V_GFA"/>
    <property type="match status" value="1"/>
</dbReference>
<dbReference type="SUPFAM" id="SSF51316">
    <property type="entry name" value="Mss4-like"/>
    <property type="match status" value="1"/>
</dbReference>
<evidence type="ECO:0000313" key="6">
    <source>
        <dbReference type="EMBL" id="PKS12507.1"/>
    </source>
</evidence>
<comment type="similarity">
    <text evidence="1">Belongs to the Gfa family.</text>
</comment>
<keyword evidence="2" id="KW-0479">Metal-binding</keyword>
<evidence type="ECO:0000256" key="2">
    <source>
        <dbReference type="ARBA" id="ARBA00022723"/>
    </source>
</evidence>
<protein>
    <recommendedName>
        <fullName evidence="5">CENP-V/GFA domain-containing protein</fullName>
    </recommendedName>
</protein>
<gene>
    <name evidence="6" type="ORF">jhhlp_000714</name>
</gene>
<dbReference type="InterPro" id="IPR011057">
    <property type="entry name" value="Mss4-like_sf"/>
</dbReference>
<evidence type="ECO:0000259" key="5">
    <source>
        <dbReference type="PROSITE" id="PS51891"/>
    </source>
</evidence>
<dbReference type="InParanoid" id="A0A2N3NJ85"/>
<evidence type="ECO:0000256" key="3">
    <source>
        <dbReference type="ARBA" id="ARBA00022833"/>
    </source>
</evidence>
<dbReference type="AlphaFoldDB" id="A0A2N3NJ85"/>
<keyword evidence="4" id="KW-0456">Lyase</keyword>
<reference evidence="6 7" key="1">
    <citation type="journal article" date="2017" name="G3 (Bethesda)">
        <title>First Draft Genome Sequence of the Pathogenic Fungus Lomentospora prolificans (Formerly Scedosporium prolificans).</title>
        <authorList>
            <person name="Luo R."/>
            <person name="Zimin A."/>
            <person name="Workman R."/>
            <person name="Fan Y."/>
            <person name="Pertea G."/>
            <person name="Grossman N."/>
            <person name="Wear M.P."/>
            <person name="Jia B."/>
            <person name="Miller H."/>
            <person name="Casadevall A."/>
            <person name="Timp W."/>
            <person name="Zhang S.X."/>
            <person name="Salzberg S.L."/>
        </authorList>
    </citation>
    <scope>NUCLEOTIDE SEQUENCE [LARGE SCALE GENOMIC DNA]</scope>
    <source>
        <strain evidence="6 7">JHH-5317</strain>
    </source>
</reference>
<evidence type="ECO:0000256" key="4">
    <source>
        <dbReference type="ARBA" id="ARBA00023239"/>
    </source>
</evidence>
<dbReference type="STRING" id="41688.A0A2N3NJ85"/>